<gene>
    <name evidence="2" type="ORF">DEO72_LG10g1525</name>
</gene>
<organism evidence="2 3">
    <name type="scientific">Vigna unguiculata</name>
    <name type="common">Cowpea</name>
    <dbReference type="NCBI Taxonomy" id="3917"/>
    <lineage>
        <taxon>Eukaryota</taxon>
        <taxon>Viridiplantae</taxon>
        <taxon>Streptophyta</taxon>
        <taxon>Embryophyta</taxon>
        <taxon>Tracheophyta</taxon>
        <taxon>Spermatophyta</taxon>
        <taxon>Magnoliopsida</taxon>
        <taxon>eudicotyledons</taxon>
        <taxon>Gunneridae</taxon>
        <taxon>Pentapetalae</taxon>
        <taxon>rosids</taxon>
        <taxon>fabids</taxon>
        <taxon>Fabales</taxon>
        <taxon>Fabaceae</taxon>
        <taxon>Papilionoideae</taxon>
        <taxon>50 kb inversion clade</taxon>
        <taxon>NPAAA clade</taxon>
        <taxon>indigoferoid/millettioid clade</taxon>
        <taxon>Phaseoleae</taxon>
        <taxon>Vigna</taxon>
    </lineage>
</organism>
<evidence type="ECO:0000256" key="1">
    <source>
        <dbReference type="SAM" id="MobiDB-lite"/>
    </source>
</evidence>
<keyword evidence="3" id="KW-1185">Reference proteome</keyword>
<sequence>MRFVIIGFIDRHHQPPRRPPPFPTTVWIPITSATINLHDNLHDSRRAPQPSQPLPPSTRRSSATIKTTATPPAAVAQTSHGHHAGNNTHESPPRATSAPPSPSLQNSSGNASLHHREFFFLAHQPAAASRLHLQCRSVFEPAPLIPFTLPPPLTHAIAEKRTREETPTHICFSHHNSSLRRRRRRASITAASPSHTVHQNNSHHARQSSHVVTLHAVTHSQGRKEEGAALVWREKVHSAPRVRLLLDSQTGQHWSTGQSQQSTLVKTAKMVK</sequence>
<reference evidence="2 3" key="1">
    <citation type="submission" date="2019-04" db="EMBL/GenBank/DDBJ databases">
        <title>An improved genome assembly and genetic linkage map for asparagus bean, Vigna unguiculata ssp. sesquipedialis.</title>
        <authorList>
            <person name="Xia Q."/>
            <person name="Zhang R."/>
            <person name="Dong Y."/>
        </authorList>
    </citation>
    <scope>NUCLEOTIDE SEQUENCE [LARGE SCALE GENOMIC DNA]</scope>
    <source>
        <tissue evidence="2">Leaf</tissue>
    </source>
</reference>
<proteinExistence type="predicted"/>
<feature type="region of interest" description="Disordered" evidence="1">
    <location>
        <begin position="41"/>
        <end position="110"/>
    </location>
</feature>
<dbReference type="AlphaFoldDB" id="A0A4D6NEG9"/>
<evidence type="ECO:0000313" key="3">
    <source>
        <dbReference type="Proteomes" id="UP000501690"/>
    </source>
</evidence>
<evidence type="ECO:0000313" key="2">
    <source>
        <dbReference type="EMBL" id="QCE10297.1"/>
    </source>
</evidence>
<protein>
    <submittedName>
        <fullName evidence="2">Uncharacterized protein</fullName>
    </submittedName>
</protein>
<feature type="region of interest" description="Disordered" evidence="1">
    <location>
        <begin position="253"/>
        <end position="272"/>
    </location>
</feature>
<accession>A0A4D6NEG9</accession>
<name>A0A4D6NEG9_VIGUN</name>
<dbReference type="EMBL" id="CP039354">
    <property type="protein sequence ID" value="QCE10297.1"/>
    <property type="molecule type" value="Genomic_DNA"/>
</dbReference>
<feature type="compositionally biased region" description="Polar residues" evidence="1">
    <location>
        <begin position="253"/>
        <end position="265"/>
    </location>
</feature>
<feature type="compositionally biased region" description="Low complexity" evidence="1">
    <location>
        <begin position="63"/>
        <end position="78"/>
    </location>
</feature>
<dbReference type="Proteomes" id="UP000501690">
    <property type="component" value="Linkage Group LG10"/>
</dbReference>